<evidence type="ECO:0000256" key="4">
    <source>
        <dbReference type="ARBA" id="ARBA00023163"/>
    </source>
</evidence>
<dbReference type="OrthoDB" id="6623348at2"/>
<dbReference type="Proteomes" id="UP000216021">
    <property type="component" value="Unassembled WGS sequence"/>
</dbReference>
<dbReference type="GO" id="GO:0006355">
    <property type="term" value="P:regulation of DNA-templated transcription"/>
    <property type="evidence" value="ECO:0007669"/>
    <property type="project" value="InterPro"/>
</dbReference>
<feature type="domain" description="HTH luxR-type" evidence="5">
    <location>
        <begin position="113"/>
        <end position="179"/>
    </location>
</feature>
<dbReference type="GO" id="GO:0003677">
    <property type="term" value="F:DNA binding"/>
    <property type="evidence" value="ECO:0007669"/>
    <property type="project" value="UniProtKB-KW"/>
</dbReference>
<keyword evidence="7" id="KW-1185">Reference proteome</keyword>
<reference evidence="6 7" key="1">
    <citation type="submission" date="2016-11" db="EMBL/GenBank/DDBJ databases">
        <title>Rahnella oryzae sp. nov., isolated from rice root.</title>
        <authorList>
            <person name="Zhang X.-X."/>
            <person name="Zhang J."/>
        </authorList>
    </citation>
    <scope>NUCLEOTIDE SEQUENCE [LARGE SCALE GENOMIC DNA]</scope>
    <source>
        <strain evidence="6 7">J11-6</strain>
    </source>
</reference>
<proteinExistence type="predicted"/>
<accession>A0A1S8CDB9</accession>
<sequence length="191" mass="22095">MKSPIVIALWDSNQFLMQGMRQVLKTYFHMKGVSVIFIPLTRACVVDSIKTDLIAKRMVDWDSVGYKRHKMVITRNDMLLGSWQGEFNLCEKPEVMIRLLDELFAPTPPEHLRFNLGHTKISAREIEVLRGIATELTPYQIAKNMQISIKTVSGHKHAAMRKLGFKRTHELYNWLLQSSIILDEKKPYGLI</sequence>
<protein>
    <recommendedName>
        <fullName evidence="5">HTH luxR-type domain-containing protein</fullName>
    </recommendedName>
</protein>
<dbReference type="RefSeq" id="WP_076944315.1">
    <property type="nucleotide sequence ID" value="NZ_MOXD01000022.1"/>
</dbReference>
<evidence type="ECO:0000256" key="3">
    <source>
        <dbReference type="ARBA" id="ARBA00023159"/>
    </source>
</evidence>
<keyword evidence="3" id="KW-0010">Activator</keyword>
<dbReference type="PROSITE" id="PS50043">
    <property type="entry name" value="HTH_LUXR_2"/>
    <property type="match status" value="1"/>
</dbReference>
<keyword evidence="4" id="KW-0804">Transcription</keyword>
<comment type="caution">
    <text evidence="6">The sequence shown here is derived from an EMBL/GenBank/DDBJ whole genome shotgun (WGS) entry which is preliminary data.</text>
</comment>
<evidence type="ECO:0000313" key="6">
    <source>
        <dbReference type="EMBL" id="OMQ18954.1"/>
    </source>
</evidence>
<evidence type="ECO:0000256" key="1">
    <source>
        <dbReference type="ARBA" id="ARBA00023015"/>
    </source>
</evidence>
<dbReference type="PANTHER" id="PTHR44688">
    <property type="entry name" value="DNA-BINDING TRANSCRIPTIONAL ACTIVATOR DEVR_DOSR"/>
    <property type="match status" value="1"/>
</dbReference>
<name>A0A1S8CDB9_9GAMM</name>
<dbReference type="Gene3D" id="1.10.10.10">
    <property type="entry name" value="Winged helix-like DNA-binding domain superfamily/Winged helix DNA-binding domain"/>
    <property type="match status" value="1"/>
</dbReference>
<keyword evidence="2" id="KW-0238">DNA-binding</keyword>
<dbReference type="AlphaFoldDB" id="A0A1S8CDB9"/>
<keyword evidence="1" id="KW-0805">Transcription regulation</keyword>
<evidence type="ECO:0000313" key="7">
    <source>
        <dbReference type="Proteomes" id="UP000216021"/>
    </source>
</evidence>
<dbReference type="PANTHER" id="PTHR44688:SF16">
    <property type="entry name" value="DNA-BINDING TRANSCRIPTIONAL ACTIVATOR DEVR_DOSR"/>
    <property type="match status" value="1"/>
</dbReference>
<dbReference type="InterPro" id="IPR000792">
    <property type="entry name" value="Tscrpt_reg_LuxR_C"/>
</dbReference>
<gene>
    <name evidence="6" type="ORF">BMI79_21575</name>
</gene>
<dbReference type="SMART" id="SM00421">
    <property type="entry name" value="HTH_LUXR"/>
    <property type="match status" value="1"/>
</dbReference>
<dbReference type="EMBL" id="MOXD01000022">
    <property type="protein sequence ID" value="OMQ18954.1"/>
    <property type="molecule type" value="Genomic_DNA"/>
</dbReference>
<dbReference type="Pfam" id="PF00196">
    <property type="entry name" value="GerE"/>
    <property type="match status" value="1"/>
</dbReference>
<evidence type="ECO:0000259" key="5">
    <source>
        <dbReference type="PROSITE" id="PS50043"/>
    </source>
</evidence>
<dbReference type="CDD" id="cd06170">
    <property type="entry name" value="LuxR_C_like"/>
    <property type="match status" value="1"/>
</dbReference>
<dbReference type="STRING" id="2034155.BMI79_21575"/>
<dbReference type="InterPro" id="IPR036388">
    <property type="entry name" value="WH-like_DNA-bd_sf"/>
</dbReference>
<organism evidence="6 7">
    <name type="scientific">Serratia oryzae</name>
    <dbReference type="NCBI Taxonomy" id="2034155"/>
    <lineage>
        <taxon>Bacteria</taxon>
        <taxon>Pseudomonadati</taxon>
        <taxon>Pseudomonadota</taxon>
        <taxon>Gammaproteobacteria</taxon>
        <taxon>Enterobacterales</taxon>
        <taxon>Yersiniaceae</taxon>
        <taxon>Serratia</taxon>
    </lineage>
</organism>
<dbReference type="InterPro" id="IPR016032">
    <property type="entry name" value="Sig_transdc_resp-reg_C-effctor"/>
</dbReference>
<dbReference type="SUPFAM" id="SSF46894">
    <property type="entry name" value="C-terminal effector domain of the bipartite response regulators"/>
    <property type="match status" value="1"/>
</dbReference>
<evidence type="ECO:0000256" key="2">
    <source>
        <dbReference type="ARBA" id="ARBA00023125"/>
    </source>
</evidence>